<dbReference type="EMBL" id="WOXT01000002">
    <property type="protein sequence ID" value="MUV14660.1"/>
    <property type="molecule type" value="Genomic_DNA"/>
</dbReference>
<name>A0A7C9LI80_9GAMM</name>
<keyword evidence="1" id="KW-0812">Transmembrane</keyword>
<keyword evidence="3" id="KW-1185">Reference proteome</keyword>
<evidence type="ECO:0000256" key="1">
    <source>
        <dbReference type="SAM" id="Phobius"/>
    </source>
</evidence>
<evidence type="ECO:0000313" key="2">
    <source>
        <dbReference type="EMBL" id="MUV14660.1"/>
    </source>
</evidence>
<keyword evidence="1" id="KW-1133">Transmembrane helix</keyword>
<protein>
    <submittedName>
        <fullName evidence="2">Uncharacterized protein</fullName>
    </submittedName>
</protein>
<accession>A0A7C9LI80</accession>
<organism evidence="2 3">
    <name type="scientific">Noviluteimonas gilva</name>
    <dbReference type="NCBI Taxonomy" id="2682097"/>
    <lineage>
        <taxon>Bacteria</taxon>
        <taxon>Pseudomonadati</taxon>
        <taxon>Pseudomonadota</taxon>
        <taxon>Gammaproteobacteria</taxon>
        <taxon>Lysobacterales</taxon>
        <taxon>Lysobacteraceae</taxon>
        <taxon>Noviluteimonas</taxon>
    </lineage>
</organism>
<gene>
    <name evidence="2" type="ORF">GN331_10620</name>
</gene>
<reference evidence="2 3" key="1">
    <citation type="submission" date="2019-12" db="EMBL/GenBank/DDBJ databases">
        <authorList>
            <person name="Xu J."/>
        </authorList>
    </citation>
    <scope>NUCLEOTIDE SEQUENCE [LARGE SCALE GENOMIC DNA]</scope>
    <source>
        <strain evidence="2 3">HX-5-24</strain>
    </source>
</reference>
<feature type="transmembrane region" description="Helical" evidence="1">
    <location>
        <begin position="6"/>
        <end position="29"/>
    </location>
</feature>
<dbReference type="Proteomes" id="UP000479692">
    <property type="component" value="Unassembled WGS sequence"/>
</dbReference>
<comment type="caution">
    <text evidence="2">The sequence shown here is derived from an EMBL/GenBank/DDBJ whole genome shotgun (WGS) entry which is preliminary data.</text>
</comment>
<dbReference type="RefSeq" id="WP_156641951.1">
    <property type="nucleotide sequence ID" value="NZ_WOXT01000002.1"/>
</dbReference>
<dbReference type="AlphaFoldDB" id="A0A7C9LI80"/>
<evidence type="ECO:0000313" key="3">
    <source>
        <dbReference type="Proteomes" id="UP000479692"/>
    </source>
</evidence>
<keyword evidence="1" id="KW-0472">Membrane</keyword>
<proteinExistence type="predicted"/>
<sequence>MDAQTLQFALFLGIAAALYTLVTVGLEIARRFSLQSRATSAVGVGAEIAHHRND</sequence>